<dbReference type="PROSITE" id="PS50006">
    <property type="entry name" value="FHA_DOMAIN"/>
    <property type="match status" value="1"/>
</dbReference>
<sequence>MTLRYVTGTARTVVRGGAVVVLPAPVEPSLVEQVWDQLGTDAGVVEVLQVLTGAFGSSLRTVPPFVVAVVTGRRVHVAARGRLSVTLELDGGERVQVEGEGVTTWSERVLDDVVELLVQADAGVVPVEPAPPGGPLLGDALSVPLESGVVLASAVAWPLVERPEQPVASGGEDLGSDPGPDADRLAATEASVPEDRASEPGRDARHAAAETATLAEAPAVPSATTVLGGLGATLRLPEETIAPQPDAVEPPPVVEPAAPVSEAPPEEDDDYAHLWGSTILRTVEDAAVRSAEDEETDEADEPTPSATVPPAPPVPAVPAPPADEAPVPAPPPAPDGLIAGVPREWTGATPAAAHRAATVTPDDEPAPVAGLDHDGHTVLSSAIADLRAAAQEPAVEDAPVPPPVPSFSPPPAPGQQQILARTCPEGHANPPSRDTCAVCDAPLDGDAELAVRPPLGRVVVSTGQTLELDRPVVVGRRPRSPRTQAAELPRLVTVPSPQQDISRSHLEITLEGWHVLVSDMATTNGTTLLRGGQPPRRLHPSEPVLVVDGDVADLGDGVTLRFEGIR</sequence>
<evidence type="ECO:0000313" key="5">
    <source>
        <dbReference type="Proteomes" id="UP000186235"/>
    </source>
</evidence>
<keyword evidence="5" id="KW-1185">Reference proteome</keyword>
<dbReference type="Proteomes" id="UP000186235">
    <property type="component" value="Unassembled WGS sequence"/>
</dbReference>
<feature type="domain" description="FHA" evidence="3">
    <location>
        <begin position="472"/>
        <end position="528"/>
    </location>
</feature>
<organism evidence="4 5">
    <name type="scientific">Cellulosimicrobium aquatile</name>
    <dbReference type="NCBI Taxonomy" id="1612203"/>
    <lineage>
        <taxon>Bacteria</taxon>
        <taxon>Bacillati</taxon>
        <taxon>Actinomycetota</taxon>
        <taxon>Actinomycetes</taxon>
        <taxon>Micrococcales</taxon>
        <taxon>Promicromonosporaceae</taxon>
        <taxon>Cellulosimicrobium</taxon>
    </lineage>
</organism>
<name>A0A1N6SFK8_9MICO</name>
<feature type="region of interest" description="Disordered" evidence="2">
    <location>
        <begin position="165"/>
        <end position="220"/>
    </location>
</feature>
<proteinExistence type="predicted"/>
<dbReference type="AlphaFoldDB" id="A0A1N6SFK8"/>
<dbReference type="CDD" id="cd00060">
    <property type="entry name" value="FHA"/>
    <property type="match status" value="1"/>
</dbReference>
<gene>
    <name evidence="4" type="ORF">SAMN05518682_2291</name>
</gene>
<feature type="compositionally biased region" description="Pro residues" evidence="2">
    <location>
        <begin position="307"/>
        <end position="334"/>
    </location>
</feature>
<accession>A0A1N6SFK8</accession>
<evidence type="ECO:0000256" key="2">
    <source>
        <dbReference type="SAM" id="MobiDB-lite"/>
    </source>
</evidence>
<dbReference type="EMBL" id="FTMI01000004">
    <property type="protein sequence ID" value="SIQ39943.1"/>
    <property type="molecule type" value="Genomic_DNA"/>
</dbReference>
<feature type="compositionally biased region" description="Low complexity" evidence="2">
    <location>
        <begin position="209"/>
        <end position="219"/>
    </location>
</feature>
<dbReference type="InterPro" id="IPR008984">
    <property type="entry name" value="SMAD_FHA_dom_sf"/>
</dbReference>
<dbReference type="SUPFAM" id="SSF49879">
    <property type="entry name" value="SMAD/FHA domain"/>
    <property type="match status" value="1"/>
</dbReference>
<feature type="region of interest" description="Disordered" evidence="2">
    <location>
        <begin position="287"/>
        <end position="341"/>
    </location>
</feature>
<evidence type="ECO:0000313" key="4">
    <source>
        <dbReference type="EMBL" id="SIQ39943.1"/>
    </source>
</evidence>
<evidence type="ECO:0000259" key="3">
    <source>
        <dbReference type="PROSITE" id="PS50006"/>
    </source>
</evidence>
<dbReference type="Pfam" id="PF00498">
    <property type="entry name" value="FHA"/>
    <property type="match status" value="1"/>
</dbReference>
<evidence type="ECO:0000256" key="1">
    <source>
        <dbReference type="ARBA" id="ARBA00022553"/>
    </source>
</evidence>
<feature type="compositionally biased region" description="Acidic residues" evidence="2">
    <location>
        <begin position="292"/>
        <end position="301"/>
    </location>
</feature>
<feature type="compositionally biased region" description="Basic and acidic residues" evidence="2">
    <location>
        <begin position="193"/>
        <end position="208"/>
    </location>
</feature>
<protein>
    <submittedName>
        <fullName evidence="4">Forkhead associated (FHA) domain, binds pSer, pThr, pTyr</fullName>
    </submittedName>
</protein>
<feature type="region of interest" description="Disordered" evidence="2">
    <location>
        <begin position="242"/>
        <end position="270"/>
    </location>
</feature>
<dbReference type="InterPro" id="IPR000253">
    <property type="entry name" value="FHA_dom"/>
</dbReference>
<keyword evidence="1" id="KW-0597">Phosphoprotein</keyword>
<dbReference type="RefSeq" id="WP_076405060.1">
    <property type="nucleotide sequence ID" value="NZ_FTMI01000004.1"/>
</dbReference>
<dbReference type="Gene3D" id="2.60.200.20">
    <property type="match status" value="1"/>
</dbReference>
<reference evidence="5" key="1">
    <citation type="submission" date="2017-01" db="EMBL/GenBank/DDBJ databases">
        <authorList>
            <person name="Varghese N."/>
            <person name="Submissions S."/>
        </authorList>
    </citation>
    <scope>NUCLEOTIDE SEQUENCE [LARGE SCALE GENOMIC DNA]</scope>
    <source>
        <strain evidence="5">3bp</strain>
    </source>
</reference>